<protein>
    <submittedName>
        <fullName evidence="1">Uncharacterized protein</fullName>
    </submittedName>
</protein>
<dbReference type="Gene3D" id="3.90.320.10">
    <property type="match status" value="1"/>
</dbReference>
<dbReference type="AlphaFoldDB" id="X0ZFH7"/>
<reference evidence="1" key="1">
    <citation type="journal article" date="2014" name="Front. Microbiol.">
        <title>High frequency of phylogenetically diverse reductive dehalogenase-homologous genes in deep subseafloor sedimentary metagenomes.</title>
        <authorList>
            <person name="Kawai M."/>
            <person name="Futagami T."/>
            <person name="Toyoda A."/>
            <person name="Takaki Y."/>
            <person name="Nishi S."/>
            <person name="Hori S."/>
            <person name="Arai W."/>
            <person name="Tsubouchi T."/>
            <person name="Morono Y."/>
            <person name="Uchiyama I."/>
            <person name="Ito T."/>
            <person name="Fujiyama A."/>
            <person name="Inagaki F."/>
            <person name="Takami H."/>
        </authorList>
    </citation>
    <scope>NUCLEOTIDE SEQUENCE</scope>
    <source>
        <strain evidence="1">Expedition CK06-06</strain>
    </source>
</reference>
<name>X0ZFH7_9ZZZZ</name>
<evidence type="ECO:0000313" key="1">
    <source>
        <dbReference type="EMBL" id="GAG68019.1"/>
    </source>
</evidence>
<organism evidence="1">
    <name type="scientific">marine sediment metagenome</name>
    <dbReference type="NCBI Taxonomy" id="412755"/>
    <lineage>
        <taxon>unclassified sequences</taxon>
        <taxon>metagenomes</taxon>
        <taxon>ecological metagenomes</taxon>
    </lineage>
</organism>
<sequence length="151" mass="17639">MSVQKLIDDIVQAREMDLAKDIKRYPRTNMRLSDIPDCCRQLVYGVLNWNERALFDIETIARLRKGNSEESEGVQYLLKLGFKVVLTQQAVDVNAKNDELLARGHIDGFLEHEGKRYPFEFKSANVNIYNSIKTIDDLQSRPYTRKYIRQL</sequence>
<comment type="caution">
    <text evidence="1">The sequence shown here is derived from an EMBL/GenBank/DDBJ whole genome shotgun (WGS) entry which is preliminary data.</text>
</comment>
<accession>X0ZFH7</accession>
<gene>
    <name evidence="1" type="ORF">S01H4_18198</name>
</gene>
<dbReference type="InterPro" id="IPR011604">
    <property type="entry name" value="PDDEXK-like_dom_sf"/>
</dbReference>
<proteinExistence type="predicted"/>
<dbReference type="EMBL" id="BART01008057">
    <property type="protein sequence ID" value="GAG68019.1"/>
    <property type="molecule type" value="Genomic_DNA"/>
</dbReference>
<feature type="non-terminal residue" evidence="1">
    <location>
        <position position="151"/>
    </location>
</feature>